<dbReference type="SMART" id="SM00042">
    <property type="entry name" value="CUB"/>
    <property type="match status" value="2"/>
</dbReference>
<dbReference type="InterPro" id="IPR013098">
    <property type="entry name" value="Ig_I-set"/>
</dbReference>
<dbReference type="FunFam" id="2.40.10.10:FF:000120">
    <property type="entry name" value="Putative serine protease"/>
    <property type="match status" value="1"/>
</dbReference>
<keyword evidence="8" id="KW-0245">EGF-like domain</keyword>
<feature type="domain" description="CUB" evidence="10">
    <location>
        <begin position="1"/>
        <end position="81"/>
    </location>
</feature>
<dbReference type="SMART" id="SM00409">
    <property type="entry name" value="IG"/>
    <property type="match status" value="2"/>
</dbReference>
<dbReference type="EMBL" id="CAJHNH020008572">
    <property type="protein sequence ID" value="CAG5136797.1"/>
    <property type="molecule type" value="Genomic_DNA"/>
</dbReference>
<name>A0A8S4A4U0_9EUPU</name>
<sequence length="807" mass="88487">APRDRRLILEFTDFHVETSPCDFDRLEVYDGVLVATNSLLAVFCGSDLPVSLTSISSNMTLKFISDANLQNQGFRAAVRFSPGEGATEPTTTLTSKTGATTSMKTSVTTSTVVTSTSAATESESTSQTTIKDLTTKIPQQVFAGCNRTIMDTTSNISTPNFPGKYPYDIICVTKLRSEVNSTFLISFSNFSVEEDENCGYDSLSIYQVHPGNIQTSDNGRVFLRRLCGIHLENPVLSFEGYGLDLVFKSDKSLSSTGYWAQVLIAPLFQGPSCPAVCENGGTCTETLLPDGAIDWICVCAERFTGTLCETQARETCSDIRCENRGICRDDGADVSCMCSSGYSGRFCEQRETVTEGGSLYFTKMMGNLSVSVGSSIILECAVNDPTAHVMWLFQDLIMTNTDWSRGVEVHPGGVVVIPEVEDAHSGRYTCMAVTADDLVEKSMWLQLKEPCSLHVTKFPNNVTVKEGHTAMFQCYVPDADVMLWRKDGDIVTQGPRKRILVNNYLVISPVMETDAGRYTCAARSKSGCFARVSAYLTVETVGHGKECGRPHSRPLDGGAVRISSGKEALPGSAPWHVILREDRKDTTFCGGSLISPDTVLTAAHCIGQFEITFGYPFHPRHIQIFLGTRHCAGNNGIFRQIKSYTLHEQFNDTLYNNDIAVIKLDSPVDYSEEVLPICLETPDFLEELLKPGHLGLITGCGGKHDNGHGPTYLHEVQIPYVSKEICRGRAAVVRTNFTDGMFCAGYAKSMRGDACSGDSGGPYVIEFRGRYILAGIVSWGVGCDRENHYGYYTSIAHYYDWIMGKIK</sequence>
<dbReference type="GO" id="GO:0004252">
    <property type="term" value="F:serine-type endopeptidase activity"/>
    <property type="evidence" value="ECO:0007669"/>
    <property type="project" value="InterPro"/>
</dbReference>
<evidence type="ECO:0000313" key="14">
    <source>
        <dbReference type="EMBL" id="CAG5136797.1"/>
    </source>
</evidence>
<evidence type="ECO:0000259" key="13">
    <source>
        <dbReference type="PROSITE" id="PS50835"/>
    </source>
</evidence>
<keyword evidence="7 8" id="KW-1015">Disulfide bond</keyword>
<dbReference type="Pfam" id="PF07679">
    <property type="entry name" value="I-set"/>
    <property type="match status" value="1"/>
</dbReference>
<comment type="caution">
    <text evidence="8">Lacks conserved residue(s) required for the propagation of feature annotation.</text>
</comment>
<evidence type="ECO:0000313" key="15">
    <source>
        <dbReference type="Proteomes" id="UP000678393"/>
    </source>
</evidence>
<dbReference type="InterPro" id="IPR007110">
    <property type="entry name" value="Ig-like_dom"/>
</dbReference>
<dbReference type="InterPro" id="IPR000742">
    <property type="entry name" value="EGF"/>
</dbReference>
<dbReference type="PROSITE" id="PS00022">
    <property type="entry name" value="EGF_1"/>
    <property type="match status" value="2"/>
</dbReference>
<dbReference type="InterPro" id="IPR003598">
    <property type="entry name" value="Ig_sub2"/>
</dbReference>
<dbReference type="PROSITE" id="PS50835">
    <property type="entry name" value="IG_LIKE"/>
    <property type="match status" value="2"/>
</dbReference>
<keyword evidence="5 9" id="KW-0378">Hydrolase</keyword>
<keyword evidence="2" id="KW-0964">Secreted</keyword>
<evidence type="ECO:0000256" key="2">
    <source>
        <dbReference type="ARBA" id="ARBA00022525"/>
    </source>
</evidence>
<dbReference type="SUPFAM" id="SSF57196">
    <property type="entry name" value="EGF/Laminin"/>
    <property type="match status" value="2"/>
</dbReference>
<dbReference type="CDD" id="cd00041">
    <property type="entry name" value="CUB"/>
    <property type="match status" value="2"/>
</dbReference>
<dbReference type="Gene3D" id="2.60.120.290">
    <property type="entry name" value="Spermadhesin, CUB domain"/>
    <property type="match status" value="2"/>
</dbReference>
<dbReference type="InterPro" id="IPR013783">
    <property type="entry name" value="Ig-like_fold"/>
</dbReference>
<dbReference type="PROSITE" id="PS00135">
    <property type="entry name" value="TRYPSIN_SER"/>
    <property type="match status" value="1"/>
</dbReference>
<evidence type="ECO:0000256" key="6">
    <source>
        <dbReference type="ARBA" id="ARBA00022825"/>
    </source>
</evidence>
<dbReference type="Pfam" id="PF00431">
    <property type="entry name" value="CUB"/>
    <property type="match status" value="2"/>
</dbReference>
<keyword evidence="4" id="KW-0732">Signal</keyword>
<evidence type="ECO:0000259" key="10">
    <source>
        <dbReference type="PROSITE" id="PS01180"/>
    </source>
</evidence>
<feature type="non-terminal residue" evidence="14">
    <location>
        <position position="807"/>
    </location>
</feature>
<dbReference type="SUPFAM" id="SSF49854">
    <property type="entry name" value="Spermadhesin, CUB domain"/>
    <property type="match status" value="2"/>
</dbReference>
<keyword evidence="6 9" id="KW-0720">Serine protease</keyword>
<accession>A0A8S4A4U0</accession>
<dbReference type="Gene3D" id="2.40.10.10">
    <property type="entry name" value="Trypsin-like serine proteases"/>
    <property type="match status" value="1"/>
</dbReference>
<evidence type="ECO:0000256" key="7">
    <source>
        <dbReference type="ARBA" id="ARBA00023157"/>
    </source>
</evidence>
<dbReference type="Proteomes" id="UP000678393">
    <property type="component" value="Unassembled WGS sequence"/>
</dbReference>
<dbReference type="InterPro" id="IPR035914">
    <property type="entry name" value="Sperma_CUB_dom_sf"/>
</dbReference>
<feature type="domain" description="Peptidase S1" evidence="12">
    <location>
        <begin position="562"/>
        <end position="807"/>
    </location>
</feature>
<dbReference type="CDD" id="cd00190">
    <property type="entry name" value="Tryp_SPc"/>
    <property type="match status" value="1"/>
</dbReference>
<dbReference type="PROSITE" id="PS50240">
    <property type="entry name" value="TRYPSIN_DOM"/>
    <property type="match status" value="1"/>
</dbReference>
<dbReference type="PROSITE" id="PS50026">
    <property type="entry name" value="EGF_3"/>
    <property type="match status" value="2"/>
</dbReference>
<dbReference type="CDD" id="cd00096">
    <property type="entry name" value="Ig"/>
    <property type="match status" value="1"/>
</dbReference>
<dbReference type="SUPFAM" id="SSF48726">
    <property type="entry name" value="Immunoglobulin"/>
    <property type="match status" value="2"/>
</dbReference>
<organism evidence="14 15">
    <name type="scientific">Candidula unifasciata</name>
    <dbReference type="NCBI Taxonomy" id="100452"/>
    <lineage>
        <taxon>Eukaryota</taxon>
        <taxon>Metazoa</taxon>
        <taxon>Spiralia</taxon>
        <taxon>Lophotrochozoa</taxon>
        <taxon>Mollusca</taxon>
        <taxon>Gastropoda</taxon>
        <taxon>Heterobranchia</taxon>
        <taxon>Euthyneura</taxon>
        <taxon>Panpulmonata</taxon>
        <taxon>Eupulmonata</taxon>
        <taxon>Stylommatophora</taxon>
        <taxon>Helicina</taxon>
        <taxon>Helicoidea</taxon>
        <taxon>Geomitridae</taxon>
        <taxon>Candidula</taxon>
    </lineage>
</organism>
<dbReference type="InterPro" id="IPR009003">
    <property type="entry name" value="Peptidase_S1_PA"/>
</dbReference>
<dbReference type="SMART" id="SM00408">
    <property type="entry name" value="IGc2"/>
    <property type="match status" value="2"/>
</dbReference>
<evidence type="ECO:0000256" key="1">
    <source>
        <dbReference type="ARBA" id="ARBA00004613"/>
    </source>
</evidence>
<dbReference type="OrthoDB" id="6380398at2759"/>
<dbReference type="PANTHER" id="PTHR24252:SF7">
    <property type="entry name" value="HYALIN"/>
    <property type="match status" value="1"/>
</dbReference>
<evidence type="ECO:0000259" key="12">
    <source>
        <dbReference type="PROSITE" id="PS50240"/>
    </source>
</evidence>
<dbReference type="InterPro" id="IPR018114">
    <property type="entry name" value="TRYPSIN_HIS"/>
</dbReference>
<gene>
    <name evidence="14" type="ORF">CUNI_LOCUS22355</name>
</gene>
<dbReference type="Pfam" id="PF00008">
    <property type="entry name" value="EGF"/>
    <property type="match status" value="1"/>
</dbReference>
<feature type="domain" description="EGF-like" evidence="11">
    <location>
        <begin position="269"/>
        <end position="309"/>
    </location>
</feature>
<dbReference type="PROSITE" id="PS01186">
    <property type="entry name" value="EGF_2"/>
    <property type="match status" value="1"/>
</dbReference>
<dbReference type="AlphaFoldDB" id="A0A8S4A4U0"/>
<protein>
    <submittedName>
        <fullName evidence="14">Uncharacterized protein</fullName>
    </submittedName>
</protein>
<evidence type="ECO:0000256" key="4">
    <source>
        <dbReference type="ARBA" id="ARBA00022729"/>
    </source>
</evidence>
<keyword evidence="15" id="KW-1185">Reference proteome</keyword>
<feature type="disulfide bond" evidence="8">
    <location>
        <begin position="299"/>
        <end position="308"/>
    </location>
</feature>
<dbReference type="InterPro" id="IPR000859">
    <property type="entry name" value="CUB_dom"/>
</dbReference>
<feature type="domain" description="EGF-like" evidence="11">
    <location>
        <begin position="312"/>
        <end position="348"/>
    </location>
</feature>
<evidence type="ECO:0000256" key="5">
    <source>
        <dbReference type="ARBA" id="ARBA00022801"/>
    </source>
</evidence>
<dbReference type="InterPro" id="IPR033116">
    <property type="entry name" value="TRYPSIN_SER"/>
</dbReference>
<feature type="disulfide bond" evidence="8">
    <location>
        <begin position="273"/>
        <end position="283"/>
    </location>
</feature>
<proteinExistence type="predicted"/>
<dbReference type="InterPro" id="IPR001254">
    <property type="entry name" value="Trypsin_dom"/>
</dbReference>
<dbReference type="GO" id="GO:0005576">
    <property type="term" value="C:extracellular region"/>
    <property type="evidence" value="ECO:0007669"/>
    <property type="project" value="UniProtKB-SubCell"/>
</dbReference>
<dbReference type="Pfam" id="PF00089">
    <property type="entry name" value="Trypsin"/>
    <property type="match status" value="1"/>
</dbReference>
<feature type="domain" description="Ig-like" evidence="13">
    <location>
        <begin position="373"/>
        <end position="446"/>
    </location>
</feature>
<dbReference type="Gene3D" id="2.10.25.10">
    <property type="entry name" value="Laminin"/>
    <property type="match status" value="2"/>
</dbReference>
<dbReference type="CDD" id="cd00054">
    <property type="entry name" value="EGF_CA"/>
    <property type="match status" value="1"/>
</dbReference>
<reference evidence="14" key="1">
    <citation type="submission" date="2021-04" db="EMBL/GenBank/DDBJ databases">
        <authorList>
            <consortium name="Molecular Ecology Group"/>
        </authorList>
    </citation>
    <scope>NUCLEOTIDE SEQUENCE</scope>
</reference>
<comment type="subcellular location">
    <subcellularLocation>
        <location evidence="1">Secreted</location>
    </subcellularLocation>
</comment>
<dbReference type="SUPFAM" id="SSF50494">
    <property type="entry name" value="Trypsin-like serine proteases"/>
    <property type="match status" value="1"/>
</dbReference>
<dbReference type="PROSITE" id="PS01180">
    <property type="entry name" value="CUB"/>
    <property type="match status" value="2"/>
</dbReference>
<dbReference type="SMART" id="SM00181">
    <property type="entry name" value="EGF"/>
    <property type="match status" value="2"/>
</dbReference>
<dbReference type="Gene3D" id="2.60.40.10">
    <property type="entry name" value="Immunoglobulins"/>
    <property type="match status" value="2"/>
</dbReference>
<dbReference type="GO" id="GO:0006508">
    <property type="term" value="P:proteolysis"/>
    <property type="evidence" value="ECO:0007669"/>
    <property type="project" value="UniProtKB-KW"/>
</dbReference>
<dbReference type="InterPro" id="IPR036179">
    <property type="entry name" value="Ig-like_dom_sf"/>
</dbReference>
<feature type="domain" description="CUB" evidence="10">
    <location>
        <begin position="145"/>
        <end position="265"/>
    </location>
</feature>
<dbReference type="InterPro" id="IPR001314">
    <property type="entry name" value="Peptidase_S1A"/>
</dbReference>
<dbReference type="PANTHER" id="PTHR24252">
    <property type="entry name" value="ACROSIN-RELATED"/>
    <property type="match status" value="1"/>
</dbReference>
<dbReference type="PRINTS" id="PR00722">
    <property type="entry name" value="CHYMOTRYPSIN"/>
</dbReference>
<evidence type="ECO:0000259" key="11">
    <source>
        <dbReference type="PROSITE" id="PS50026"/>
    </source>
</evidence>
<dbReference type="Pfam" id="PF13927">
    <property type="entry name" value="Ig_3"/>
    <property type="match status" value="1"/>
</dbReference>
<feature type="domain" description="Ig-like" evidence="13">
    <location>
        <begin position="450"/>
        <end position="537"/>
    </location>
</feature>
<comment type="caution">
    <text evidence="14">The sequence shown here is derived from an EMBL/GenBank/DDBJ whole genome shotgun (WGS) entry which is preliminary data.</text>
</comment>
<keyword evidence="3 9" id="KW-0645">Protease</keyword>
<evidence type="ECO:0000256" key="9">
    <source>
        <dbReference type="RuleBase" id="RU363034"/>
    </source>
</evidence>
<feature type="disulfide bond" evidence="8">
    <location>
        <begin position="338"/>
        <end position="347"/>
    </location>
</feature>
<evidence type="ECO:0000256" key="8">
    <source>
        <dbReference type="PROSITE-ProRule" id="PRU00076"/>
    </source>
</evidence>
<dbReference type="InterPro" id="IPR003599">
    <property type="entry name" value="Ig_sub"/>
</dbReference>
<evidence type="ECO:0000256" key="3">
    <source>
        <dbReference type="ARBA" id="ARBA00022670"/>
    </source>
</evidence>
<dbReference type="SMART" id="SM00020">
    <property type="entry name" value="Tryp_SPc"/>
    <property type="match status" value="1"/>
</dbReference>
<dbReference type="InterPro" id="IPR043504">
    <property type="entry name" value="Peptidase_S1_PA_chymotrypsin"/>
</dbReference>
<dbReference type="PROSITE" id="PS00134">
    <property type="entry name" value="TRYPSIN_HIS"/>
    <property type="match status" value="1"/>
</dbReference>